<dbReference type="InterPro" id="IPR026444">
    <property type="entry name" value="Secre_tail"/>
</dbReference>
<keyword evidence="5" id="KW-1185">Reference proteome</keyword>
<evidence type="ECO:0000256" key="2">
    <source>
        <dbReference type="SAM" id="SignalP"/>
    </source>
</evidence>
<keyword evidence="1 2" id="KW-0732">Signal</keyword>
<organism evidence="4 5">
    <name type="scientific">Paenimyroides ceti</name>
    <dbReference type="NCBI Taxonomy" id="395087"/>
    <lineage>
        <taxon>Bacteria</taxon>
        <taxon>Pseudomonadati</taxon>
        <taxon>Bacteroidota</taxon>
        <taxon>Flavobacteriia</taxon>
        <taxon>Flavobacteriales</taxon>
        <taxon>Flavobacteriaceae</taxon>
        <taxon>Paenimyroides</taxon>
    </lineage>
</organism>
<feature type="domain" description="Secretion system C-terminal sorting" evidence="3">
    <location>
        <begin position="261"/>
        <end position="328"/>
    </location>
</feature>
<name>A0ABT8CQ52_9FLAO</name>
<proteinExistence type="predicted"/>
<feature type="signal peptide" evidence="2">
    <location>
        <begin position="1"/>
        <end position="19"/>
    </location>
</feature>
<sequence>MKRKLFLLGLLLMFIQVKAQPQSLYTQTTFIENYTNLENGVPMIMSEDWITDYGSEIQSPFPFKIAGESISFFVWTGSSFTFFTQAESEDDENVYELLTAGLALKSRPVEIGVPQSLMSYKVEGAEGSRILKIEVRNAGLKAEPAVSSTTNIFMNFQIWIYEGTDVIEYRYGTSNITPEDLVTYDIFLILSDFLIGVKGYDIYNCFVYNDLTAPTFAELFGDEYWNPYRITTYPAEKTVYRFAPNNSTVSTENFNKTQFRMYPNPVTSILSISLEKMDVTDFIITDMTGKTIQKGTFKALENTIEVADLTSGMYFIRIGDTTQKFVKK</sequence>
<comment type="caution">
    <text evidence="4">The sequence shown here is derived from an EMBL/GenBank/DDBJ whole genome shotgun (WGS) entry which is preliminary data.</text>
</comment>
<feature type="chain" id="PRO_5047099379" evidence="2">
    <location>
        <begin position="20"/>
        <end position="328"/>
    </location>
</feature>
<evidence type="ECO:0000256" key="1">
    <source>
        <dbReference type="ARBA" id="ARBA00022729"/>
    </source>
</evidence>
<evidence type="ECO:0000259" key="3">
    <source>
        <dbReference type="Pfam" id="PF18962"/>
    </source>
</evidence>
<dbReference type="EMBL" id="JAUFQU010000001">
    <property type="protein sequence ID" value="MDN3706096.1"/>
    <property type="molecule type" value="Genomic_DNA"/>
</dbReference>
<evidence type="ECO:0000313" key="5">
    <source>
        <dbReference type="Proteomes" id="UP001242368"/>
    </source>
</evidence>
<evidence type="ECO:0000313" key="4">
    <source>
        <dbReference type="EMBL" id="MDN3706096.1"/>
    </source>
</evidence>
<protein>
    <submittedName>
        <fullName evidence="4">T9SS type A sorting domain-containing protein</fullName>
    </submittedName>
</protein>
<dbReference type="NCBIfam" id="TIGR04183">
    <property type="entry name" value="Por_Secre_tail"/>
    <property type="match status" value="1"/>
</dbReference>
<dbReference type="Proteomes" id="UP001242368">
    <property type="component" value="Unassembled WGS sequence"/>
</dbReference>
<gene>
    <name evidence="4" type="ORF">QW060_03035</name>
</gene>
<accession>A0ABT8CQ52</accession>
<dbReference type="RefSeq" id="WP_290362233.1">
    <property type="nucleotide sequence ID" value="NZ_JAUFQU010000001.1"/>
</dbReference>
<reference evidence="5" key="1">
    <citation type="journal article" date="2019" name="Int. J. Syst. Evol. Microbiol.">
        <title>The Global Catalogue of Microorganisms (GCM) 10K type strain sequencing project: providing services to taxonomists for standard genome sequencing and annotation.</title>
        <authorList>
            <consortium name="The Broad Institute Genomics Platform"/>
            <consortium name="The Broad Institute Genome Sequencing Center for Infectious Disease"/>
            <person name="Wu L."/>
            <person name="Ma J."/>
        </authorList>
    </citation>
    <scope>NUCLEOTIDE SEQUENCE [LARGE SCALE GENOMIC DNA]</scope>
    <source>
        <strain evidence="5">CECT 7184</strain>
    </source>
</reference>
<dbReference type="Pfam" id="PF18962">
    <property type="entry name" value="Por_Secre_tail"/>
    <property type="match status" value="1"/>
</dbReference>